<comment type="caution">
    <text evidence="1">The sequence shown here is derived from an EMBL/GenBank/DDBJ whole genome shotgun (WGS) entry which is preliminary data.</text>
</comment>
<evidence type="ECO:0000313" key="2">
    <source>
        <dbReference type="Proteomes" id="UP000003392"/>
    </source>
</evidence>
<proteinExistence type="predicted"/>
<dbReference type="AlphaFoldDB" id="A0ABC9QPN6"/>
<dbReference type="Proteomes" id="UP000003392">
    <property type="component" value="Unassembled WGS sequence"/>
</dbReference>
<accession>A0ABC9QPN6</accession>
<dbReference type="EMBL" id="AKQI01000008">
    <property type="protein sequence ID" value="EJC30359.1"/>
    <property type="molecule type" value="Genomic_DNA"/>
</dbReference>
<organism evidence="1 2">
    <name type="scientific">Helicobacter pylori Hp P-13b</name>
    <dbReference type="NCBI Taxonomy" id="992107"/>
    <lineage>
        <taxon>Bacteria</taxon>
        <taxon>Pseudomonadati</taxon>
        <taxon>Campylobacterota</taxon>
        <taxon>Epsilonproteobacteria</taxon>
        <taxon>Campylobacterales</taxon>
        <taxon>Helicobacteraceae</taxon>
        <taxon>Helicobacter</taxon>
    </lineage>
</organism>
<reference evidence="1 2" key="1">
    <citation type="submission" date="2012-05" db="EMBL/GenBank/DDBJ databases">
        <title>Genome sequence of Helicobacter pylori Hp P-13b.</title>
        <authorList>
            <person name="Blanchard T.G."/>
            <person name="Czinn S.J."/>
            <person name="McCracken C."/>
            <person name="Abolude K."/>
            <person name="Maroo A."/>
            <person name="Santana-Cruz I."/>
            <person name="Tallon L.J."/>
            <person name="Ficke F.W.F."/>
        </authorList>
    </citation>
    <scope>NUCLEOTIDE SEQUENCE [LARGE SCALE GENOMIC DNA]</scope>
    <source>
        <strain evidence="1 2">Hp P-13b</strain>
    </source>
</reference>
<protein>
    <submittedName>
        <fullName evidence="1">Uncharacterized protein</fullName>
    </submittedName>
</protein>
<evidence type="ECO:0000313" key="1">
    <source>
        <dbReference type="EMBL" id="EJC30359.1"/>
    </source>
</evidence>
<gene>
    <name evidence="1" type="ORF">HPHPP13B_1393</name>
</gene>
<sequence length="45" mass="5460">MTRIERKINFISKLKMKKDSKGIKRENKPTQKVFLIQRRKNLDSI</sequence>
<name>A0ABC9QPN6_HELPX</name>